<evidence type="ECO:0000313" key="4">
    <source>
        <dbReference type="Proteomes" id="UP000324800"/>
    </source>
</evidence>
<proteinExistence type="predicted"/>
<keyword evidence="1" id="KW-0175">Coiled coil</keyword>
<gene>
    <name evidence="3" type="ORF">EZS28_003607</name>
</gene>
<protein>
    <submittedName>
        <fullName evidence="3">Uncharacterized protein</fullName>
    </submittedName>
</protein>
<dbReference type="AlphaFoldDB" id="A0A5J4X1H1"/>
<keyword evidence="2" id="KW-1133">Transmembrane helix</keyword>
<keyword evidence="2" id="KW-0812">Transmembrane</keyword>
<dbReference type="EMBL" id="SNRW01000487">
    <property type="protein sequence ID" value="KAA6400863.1"/>
    <property type="molecule type" value="Genomic_DNA"/>
</dbReference>
<feature type="transmembrane region" description="Helical" evidence="2">
    <location>
        <begin position="135"/>
        <end position="162"/>
    </location>
</feature>
<comment type="caution">
    <text evidence="3">The sequence shown here is derived from an EMBL/GenBank/DDBJ whole genome shotgun (WGS) entry which is preliminary data.</text>
</comment>
<organism evidence="3 4">
    <name type="scientific">Streblomastix strix</name>
    <dbReference type="NCBI Taxonomy" id="222440"/>
    <lineage>
        <taxon>Eukaryota</taxon>
        <taxon>Metamonada</taxon>
        <taxon>Preaxostyla</taxon>
        <taxon>Oxymonadida</taxon>
        <taxon>Streblomastigidae</taxon>
        <taxon>Streblomastix</taxon>
    </lineage>
</organism>
<name>A0A5J4X1H1_9EUKA</name>
<sequence length="269" mass="30761">MLVQIILILGLYFSREQLKRLQNVKYDEICSIHGPIIISDKWSCEIPAFSVVEISPGDTGEAQDRFSVSFFSLKDEYENGTEHVFSAVGPGAQEEKFELFNFRSMKINCINCSLPTYNSKIIFYQRSFYNWPISLLIGLLISIPFIVCGILITPLLLIAVLYTHVQGNLFAFRSGHDLISKISEQILIVSESINDDNIDEQQSGFIELFASELDTTFIVIASLIIDNPGMEKDSDTIRFLKNQKRNEENKRIEKDKQLSQIINRGLWVY</sequence>
<evidence type="ECO:0000313" key="3">
    <source>
        <dbReference type="EMBL" id="KAA6400863.1"/>
    </source>
</evidence>
<evidence type="ECO:0000256" key="2">
    <source>
        <dbReference type="SAM" id="Phobius"/>
    </source>
</evidence>
<accession>A0A5J4X1H1</accession>
<dbReference type="Proteomes" id="UP000324800">
    <property type="component" value="Unassembled WGS sequence"/>
</dbReference>
<keyword evidence="2" id="KW-0472">Membrane</keyword>
<evidence type="ECO:0000256" key="1">
    <source>
        <dbReference type="SAM" id="Coils"/>
    </source>
</evidence>
<feature type="coiled-coil region" evidence="1">
    <location>
        <begin position="230"/>
        <end position="257"/>
    </location>
</feature>
<reference evidence="3 4" key="1">
    <citation type="submission" date="2019-03" db="EMBL/GenBank/DDBJ databases">
        <title>Single cell metagenomics reveals metabolic interactions within the superorganism composed of flagellate Streblomastix strix and complex community of Bacteroidetes bacteria on its surface.</title>
        <authorList>
            <person name="Treitli S.C."/>
            <person name="Kolisko M."/>
            <person name="Husnik F."/>
            <person name="Keeling P."/>
            <person name="Hampl V."/>
        </authorList>
    </citation>
    <scope>NUCLEOTIDE SEQUENCE [LARGE SCALE GENOMIC DNA]</scope>
    <source>
        <strain evidence="3">ST1C</strain>
    </source>
</reference>